<organism evidence="3 4">
    <name type="scientific">Streptosporangium longisporum</name>
    <dbReference type="NCBI Taxonomy" id="46187"/>
    <lineage>
        <taxon>Bacteria</taxon>
        <taxon>Bacillati</taxon>
        <taxon>Actinomycetota</taxon>
        <taxon>Actinomycetes</taxon>
        <taxon>Streptosporangiales</taxon>
        <taxon>Streptosporangiaceae</taxon>
        <taxon>Streptosporangium</taxon>
    </lineage>
</organism>
<feature type="domain" description="CAAX prenyl protease 2/Lysostaphin resistance protein A-like" evidence="2">
    <location>
        <begin position="106"/>
        <end position="201"/>
    </location>
</feature>
<keyword evidence="1" id="KW-1133">Transmembrane helix</keyword>
<proteinExistence type="predicted"/>
<protein>
    <recommendedName>
        <fullName evidence="2">CAAX prenyl protease 2/Lysostaphin resistance protein A-like domain-containing protein</fullName>
    </recommendedName>
</protein>
<dbReference type="PANTHER" id="PTHR39430:SF1">
    <property type="entry name" value="PROTEASE"/>
    <property type="match status" value="1"/>
</dbReference>
<feature type="transmembrane region" description="Helical" evidence="1">
    <location>
        <begin position="215"/>
        <end position="234"/>
    </location>
</feature>
<sequence>MFVQVLAGTLPVTLLMDRANPLYRPLGMLGITVASIALVYAIRHYLGRQSWSGVRLTRSWSAAWHLPAGILVGVVPMVAGNALSVALGVATWASWEQGVAPTPPYIALAVAFVVLGQAFPEELLWRGHLFDTLSGRLSPRMVLFVVSAGFGVLHIVSQSPADSVAEKLLYVVQATALGFACTAARARSGAVWMAVGVHTGFHIGNMLTPTKDLRYDVQLILLTCILFLVGLAVLPRSRTSPRPADAALHSRV</sequence>
<evidence type="ECO:0000313" key="4">
    <source>
        <dbReference type="Proteomes" id="UP001499930"/>
    </source>
</evidence>
<keyword evidence="4" id="KW-1185">Reference proteome</keyword>
<feature type="transmembrane region" description="Helical" evidence="1">
    <location>
        <begin position="63"/>
        <end position="93"/>
    </location>
</feature>
<feature type="transmembrane region" description="Helical" evidence="1">
    <location>
        <begin position="22"/>
        <end position="42"/>
    </location>
</feature>
<keyword evidence="1" id="KW-0812">Transmembrane</keyword>
<accession>A0ABP6KH27</accession>
<evidence type="ECO:0000313" key="3">
    <source>
        <dbReference type="EMBL" id="GAA3006488.1"/>
    </source>
</evidence>
<keyword evidence="1" id="KW-0472">Membrane</keyword>
<evidence type="ECO:0000256" key="1">
    <source>
        <dbReference type="SAM" id="Phobius"/>
    </source>
</evidence>
<dbReference type="EMBL" id="BAAAWD010000007">
    <property type="protein sequence ID" value="GAA3006488.1"/>
    <property type="molecule type" value="Genomic_DNA"/>
</dbReference>
<gene>
    <name evidence="3" type="ORF">GCM10017559_30450</name>
</gene>
<dbReference type="Proteomes" id="UP001499930">
    <property type="component" value="Unassembled WGS sequence"/>
</dbReference>
<feature type="transmembrane region" description="Helical" evidence="1">
    <location>
        <begin position="105"/>
        <end position="125"/>
    </location>
</feature>
<name>A0ABP6KH27_9ACTN</name>
<reference evidence="4" key="1">
    <citation type="journal article" date="2019" name="Int. J. Syst. Evol. Microbiol.">
        <title>The Global Catalogue of Microorganisms (GCM) 10K type strain sequencing project: providing services to taxonomists for standard genome sequencing and annotation.</title>
        <authorList>
            <consortium name="The Broad Institute Genomics Platform"/>
            <consortium name="The Broad Institute Genome Sequencing Center for Infectious Disease"/>
            <person name="Wu L."/>
            <person name="Ma J."/>
        </authorList>
    </citation>
    <scope>NUCLEOTIDE SEQUENCE [LARGE SCALE GENOMIC DNA]</scope>
    <source>
        <strain evidence="4">JCM 3106</strain>
    </source>
</reference>
<comment type="caution">
    <text evidence="3">The sequence shown here is derived from an EMBL/GenBank/DDBJ whole genome shotgun (WGS) entry which is preliminary data.</text>
</comment>
<dbReference type="Pfam" id="PF02517">
    <property type="entry name" value="Rce1-like"/>
    <property type="match status" value="1"/>
</dbReference>
<evidence type="ECO:0000259" key="2">
    <source>
        <dbReference type="Pfam" id="PF02517"/>
    </source>
</evidence>
<dbReference type="InterPro" id="IPR003675">
    <property type="entry name" value="Rce1/LyrA-like_dom"/>
</dbReference>
<feature type="transmembrane region" description="Helical" evidence="1">
    <location>
        <begin position="137"/>
        <end position="156"/>
    </location>
</feature>
<dbReference type="PANTHER" id="PTHR39430">
    <property type="entry name" value="MEMBRANE-ASSOCIATED PROTEASE-RELATED"/>
    <property type="match status" value="1"/>
</dbReference>